<organism evidence="2 3">
    <name type="scientific">Corynebacterium lemuris</name>
    <dbReference type="NCBI Taxonomy" id="1859292"/>
    <lineage>
        <taxon>Bacteria</taxon>
        <taxon>Bacillati</taxon>
        <taxon>Actinomycetota</taxon>
        <taxon>Actinomycetes</taxon>
        <taxon>Mycobacteriales</taxon>
        <taxon>Corynebacteriaceae</taxon>
        <taxon>Corynebacterium</taxon>
    </lineage>
</organism>
<dbReference type="PROSITE" id="PS51257">
    <property type="entry name" value="PROKAR_LIPOPROTEIN"/>
    <property type="match status" value="1"/>
</dbReference>
<evidence type="ECO:0000256" key="1">
    <source>
        <dbReference type="SAM" id="SignalP"/>
    </source>
</evidence>
<name>A0ABT2FXV4_9CORY</name>
<gene>
    <name evidence="2" type="ORF">NYP18_08085</name>
</gene>
<evidence type="ECO:0008006" key="4">
    <source>
        <dbReference type="Google" id="ProtNLM"/>
    </source>
</evidence>
<sequence length="155" mass="16329">MKRLLLTGATAVVLALSACTTEPTAEVTGTSWLVTDIWTVPGEPSTLPPEAAGRARLAFGAHSMTGHTGCAPMQGTVSLTREGEDTDVESAHTFTVERLEVEEPAADCPSAAVHEQLTELIEPGAVFDVRHDDRDLVLTLRTDAVDRPAIGLAAV</sequence>
<feature type="chain" id="PRO_5046035128" description="META domain-containing protein" evidence="1">
    <location>
        <begin position="26"/>
        <end position="155"/>
    </location>
</feature>
<feature type="signal peptide" evidence="1">
    <location>
        <begin position="1"/>
        <end position="25"/>
    </location>
</feature>
<evidence type="ECO:0000313" key="3">
    <source>
        <dbReference type="Proteomes" id="UP001205965"/>
    </source>
</evidence>
<accession>A0ABT2FXV4</accession>
<evidence type="ECO:0000313" key="2">
    <source>
        <dbReference type="EMBL" id="MCS5479615.1"/>
    </source>
</evidence>
<reference evidence="2 3" key="1">
    <citation type="submission" date="2022-08" db="EMBL/GenBank/DDBJ databases">
        <title>YIM 101645 draft genome.</title>
        <authorList>
            <person name="Chen X."/>
        </authorList>
    </citation>
    <scope>NUCLEOTIDE SEQUENCE [LARGE SCALE GENOMIC DNA]</scope>
    <source>
        <strain evidence="2 3">YIM 101645</strain>
    </source>
</reference>
<dbReference type="RefSeq" id="WP_259427679.1">
    <property type="nucleotide sequence ID" value="NZ_JANWTC010000005.1"/>
</dbReference>
<dbReference type="Proteomes" id="UP001205965">
    <property type="component" value="Unassembled WGS sequence"/>
</dbReference>
<protein>
    <recommendedName>
        <fullName evidence="4">META domain-containing protein</fullName>
    </recommendedName>
</protein>
<comment type="caution">
    <text evidence="2">The sequence shown here is derived from an EMBL/GenBank/DDBJ whole genome shotgun (WGS) entry which is preliminary data.</text>
</comment>
<proteinExistence type="predicted"/>
<keyword evidence="3" id="KW-1185">Reference proteome</keyword>
<dbReference type="EMBL" id="JANWTC010000005">
    <property type="protein sequence ID" value="MCS5479615.1"/>
    <property type="molecule type" value="Genomic_DNA"/>
</dbReference>
<keyword evidence="1" id="KW-0732">Signal</keyword>